<evidence type="ECO:0000313" key="1">
    <source>
        <dbReference type="EMBL" id="KAJ9083804.1"/>
    </source>
</evidence>
<proteinExistence type="predicted"/>
<dbReference type="Proteomes" id="UP001165960">
    <property type="component" value="Unassembled WGS sequence"/>
</dbReference>
<evidence type="ECO:0000313" key="2">
    <source>
        <dbReference type="Proteomes" id="UP001165960"/>
    </source>
</evidence>
<dbReference type="EMBL" id="QTSX02000930">
    <property type="protein sequence ID" value="KAJ9083804.1"/>
    <property type="molecule type" value="Genomic_DNA"/>
</dbReference>
<reference evidence="1" key="1">
    <citation type="submission" date="2022-04" db="EMBL/GenBank/DDBJ databases">
        <title>Genome of the entomopathogenic fungus Entomophthora muscae.</title>
        <authorList>
            <person name="Elya C."/>
            <person name="Lovett B.R."/>
            <person name="Lee E."/>
            <person name="Macias A.M."/>
            <person name="Hajek A.E."/>
            <person name="De Bivort B.L."/>
            <person name="Kasson M.T."/>
            <person name="De Fine Licht H.H."/>
            <person name="Stajich J.E."/>
        </authorList>
    </citation>
    <scope>NUCLEOTIDE SEQUENCE</scope>
    <source>
        <strain evidence="1">Berkeley</strain>
    </source>
</reference>
<protein>
    <submittedName>
        <fullName evidence="1">Uncharacterized protein</fullName>
    </submittedName>
</protein>
<gene>
    <name evidence="1" type="ORF">DSO57_1031086</name>
</gene>
<sequence>MFVHVYWNGVWAREFTLGGVFHCSLHRFPLDIGRVRDDASCGEQVDSLGLAISNSVFWAAGSVVLFEKSSL</sequence>
<keyword evidence="2" id="KW-1185">Reference proteome</keyword>
<comment type="caution">
    <text evidence="1">The sequence shown here is derived from an EMBL/GenBank/DDBJ whole genome shotgun (WGS) entry which is preliminary data.</text>
</comment>
<name>A0ACC2UAI0_9FUNG</name>
<accession>A0ACC2UAI0</accession>
<organism evidence="1 2">
    <name type="scientific">Entomophthora muscae</name>
    <dbReference type="NCBI Taxonomy" id="34485"/>
    <lineage>
        <taxon>Eukaryota</taxon>
        <taxon>Fungi</taxon>
        <taxon>Fungi incertae sedis</taxon>
        <taxon>Zoopagomycota</taxon>
        <taxon>Entomophthoromycotina</taxon>
        <taxon>Entomophthoromycetes</taxon>
        <taxon>Entomophthorales</taxon>
        <taxon>Entomophthoraceae</taxon>
        <taxon>Entomophthora</taxon>
    </lineage>
</organism>